<keyword evidence="2" id="KW-1185">Reference proteome</keyword>
<proteinExistence type="predicted"/>
<dbReference type="AlphaFoldDB" id="A0A841DZW9"/>
<comment type="caution">
    <text evidence="1">The sequence shown here is derived from an EMBL/GenBank/DDBJ whole genome shotgun (WGS) entry which is preliminary data.</text>
</comment>
<dbReference type="Proteomes" id="UP000578077">
    <property type="component" value="Unassembled WGS sequence"/>
</dbReference>
<evidence type="ECO:0000313" key="1">
    <source>
        <dbReference type="EMBL" id="MBB5996425.1"/>
    </source>
</evidence>
<reference evidence="1 2" key="1">
    <citation type="submission" date="2020-08" db="EMBL/GenBank/DDBJ databases">
        <title>Sequencing the genomes of 1000 actinobacteria strains.</title>
        <authorList>
            <person name="Klenk H.-P."/>
        </authorList>
    </citation>
    <scope>NUCLEOTIDE SEQUENCE [LARGE SCALE GENOMIC DNA]</scope>
    <source>
        <strain evidence="1 2">DSM 44593</strain>
    </source>
</reference>
<organism evidence="1 2">
    <name type="scientific">Streptomonospora salina</name>
    <dbReference type="NCBI Taxonomy" id="104205"/>
    <lineage>
        <taxon>Bacteria</taxon>
        <taxon>Bacillati</taxon>
        <taxon>Actinomycetota</taxon>
        <taxon>Actinomycetes</taxon>
        <taxon>Streptosporangiales</taxon>
        <taxon>Nocardiopsidaceae</taxon>
        <taxon>Streptomonospora</taxon>
    </lineage>
</organism>
<sequence>MRKGLFERLRRVSRGAAFSDLSGRSIVQQEPHFEVGMGHSGVHGHVPGRAVELSDALLGAGGVLPLGVEDGPHPVVAIARAGDRLVDDAQGVRGLRCPHIDMNPGETHPQSLEAGHLCCALAEDENGLTFAP</sequence>
<name>A0A841DZW9_9ACTN</name>
<dbReference type="EMBL" id="JACHLY010000001">
    <property type="protein sequence ID" value="MBB5996425.1"/>
    <property type="molecule type" value="Genomic_DNA"/>
</dbReference>
<accession>A0A841DZW9</accession>
<evidence type="ECO:0000313" key="2">
    <source>
        <dbReference type="Proteomes" id="UP000578077"/>
    </source>
</evidence>
<gene>
    <name evidence="1" type="ORF">HNR25_000176</name>
</gene>
<protein>
    <submittedName>
        <fullName evidence="1">Uncharacterized protein</fullName>
    </submittedName>
</protein>